<protein>
    <submittedName>
        <fullName evidence="1">Unnamed protein product</fullName>
    </submittedName>
</protein>
<comment type="caution">
    <text evidence="1">The sequence shown here is derived from an EMBL/GenBank/DDBJ whole genome shotgun (WGS) entry which is preliminary data.</text>
</comment>
<dbReference type="Proteomes" id="UP001165064">
    <property type="component" value="Unassembled WGS sequence"/>
</dbReference>
<keyword evidence="2" id="KW-1185">Reference proteome</keyword>
<sequence>MPSAKITTVDFQVSNDGIAANSEATESSLSEKQQLQITEQQKFQAFKNMSQYTGDIGSVIRKSDSLFCLNFGNDSRITKECFELMLHRLYGNPMDLEEAEFGNVMLETGEYFGIPEIIDNVLTAIVVKAGVDTNCDQIIDLLKYPKMYFGLDAEKLSCECAIQSDVPSSTNQLFDACMCFMLKNGWQLGAKKWDGIPIDTMVDIITKDYFFVPTEFDRALFIIKLIDRRVQANNDEAAKLKRVLNEDVILSQISSVRLFQLYTFQDVTGEHYIYESTIQAALDDASALSLAIHNSKDPDLNFLPAHSTSHSVYPYFAESIDNKTILSETPISHSTYPCELGKTEIPPCRIAFEFTGLERLNHDTAISSTSFFYAGSYYTISIKRNRLSQGLGGGLSNTISVMYLRKNSTVRTPSYSVTGGSVKAEELDGKKVYANGTDCLGKPVLYHCGKSTSTSITDVRTDGENKQHINYVKRYNLRPGIPRYIDTRPKCSVYAACYVVGSSTLKTTNLFKTFGTELYWENQLMNVPGDGSDDDFKKLGSIKMSVVIGLV</sequence>
<name>A0ACB5TB30_AMBMO</name>
<accession>A0ACB5TB30</accession>
<gene>
    <name evidence="1" type="ORF">Amon02_000695700</name>
</gene>
<reference evidence="1" key="1">
    <citation type="submission" date="2023-04" db="EMBL/GenBank/DDBJ databases">
        <title>Ambrosiozyma monospora NBRC 10751.</title>
        <authorList>
            <person name="Ichikawa N."/>
            <person name="Sato H."/>
            <person name="Tonouchi N."/>
        </authorList>
    </citation>
    <scope>NUCLEOTIDE SEQUENCE</scope>
    <source>
        <strain evidence="1">NBRC 10751</strain>
    </source>
</reference>
<dbReference type="EMBL" id="BSXS01005611">
    <property type="protein sequence ID" value="GME84600.1"/>
    <property type="molecule type" value="Genomic_DNA"/>
</dbReference>
<evidence type="ECO:0000313" key="1">
    <source>
        <dbReference type="EMBL" id="GME84600.1"/>
    </source>
</evidence>
<proteinExistence type="predicted"/>
<organism evidence="1 2">
    <name type="scientific">Ambrosiozyma monospora</name>
    <name type="common">Yeast</name>
    <name type="synonym">Endomycopsis monosporus</name>
    <dbReference type="NCBI Taxonomy" id="43982"/>
    <lineage>
        <taxon>Eukaryota</taxon>
        <taxon>Fungi</taxon>
        <taxon>Dikarya</taxon>
        <taxon>Ascomycota</taxon>
        <taxon>Saccharomycotina</taxon>
        <taxon>Pichiomycetes</taxon>
        <taxon>Pichiales</taxon>
        <taxon>Pichiaceae</taxon>
        <taxon>Ambrosiozyma</taxon>
    </lineage>
</organism>
<evidence type="ECO:0000313" key="2">
    <source>
        <dbReference type="Proteomes" id="UP001165064"/>
    </source>
</evidence>